<dbReference type="InterPro" id="IPR016032">
    <property type="entry name" value="Sig_transdc_resp-reg_C-effctor"/>
</dbReference>
<accession>A0A7U4M2Z0</accession>
<dbReference type="InterPro" id="IPR011006">
    <property type="entry name" value="CheY-like_superfamily"/>
</dbReference>
<dbReference type="Gene3D" id="3.40.50.2300">
    <property type="match status" value="1"/>
</dbReference>
<dbReference type="GO" id="GO:0003677">
    <property type="term" value="F:DNA binding"/>
    <property type="evidence" value="ECO:0007669"/>
    <property type="project" value="UniProtKB-KW"/>
</dbReference>
<dbReference type="SUPFAM" id="SSF46894">
    <property type="entry name" value="C-terminal effector domain of the bipartite response regulators"/>
    <property type="match status" value="1"/>
</dbReference>
<dbReference type="SMART" id="SM00448">
    <property type="entry name" value="REC"/>
    <property type="match status" value="1"/>
</dbReference>
<dbReference type="PANTHER" id="PTHR43214">
    <property type="entry name" value="TWO-COMPONENT RESPONSE REGULATOR"/>
    <property type="match status" value="1"/>
</dbReference>
<dbReference type="Pfam" id="PF00196">
    <property type="entry name" value="GerE"/>
    <property type="match status" value="1"/>
</dbReference>
<dbReference type="PANTHER" id="PTHR43214:SF41">
    <property type="entry name" value="NITRATE_NITRITE RESPONSE REGULATOR PROTEIN NARP"/>
    <property type="match status" value="1"/>
</dbReference>
<dbReference type="AlphaFoldDB" id="A0A7U4M2Z0"/>
<dbReference type="Pfam" id="PF00072">
    <property type="entry name" value="Response_reg"/>
    <property type="match status" value="1"/>
</dbReference>
<dbReference type="SUPFAM" id="SSF52172">
    <property type="entry name" value="CheY-like"/>
    <property type="match status" value="1"/>
</dbReference>
<evidence type="ECO:0000259" key="7">
    <source>
        <dbReference type="PROSITE" id="PS50110"/>
    </source>
</evidence>
<evidence type="ECO:0000259" key="6">
    <source>
        <dbReference type="PROSITE" id="PS50043"/>
    </source>
</evidence>
<organism evidence="8 9">
    <name type="scientific">Sulfurovum lithotrophicum</name>
    <dbReference type="NCBI Taxonomy" id="206403"/>
    <lineage>
        <taxon>Bacteria</taxon>
        <taxon>Pseudomonadati</taxon>
        <taxon>Campylobacterota</taxon>
        <taxon>Epsilonproteobacteria</taxon>
        <taxon>Campylobacterales</taxon>
        <taxon>Sulfurovaceae</taxon>
        <taxon>Sulfurovum</taxon>
    </lineage>
</organism>
<dbReference type="EMBL" id="CP011308">
    <property type="protein sequence ID" value="AKF25908.1"/>
    <property type="molecule type" value="Genomic_DNA"/>
</dbReference>
<evidence type="ECO:0000313" key="9">
    <source>
        <dbReference type="Proteomes" id="UP000034444"/>
    </source>
</evidence>
<feature type="domain" description="Response regulatory" evidence="7">
    <location>
        <begin position="8"/>
        <end position="124"/>
    </location>
</feature>
<evidence type="ECO:0000256" key="4">
    <source>
        <dbReference type="ARBA" id="ARBA00023163"/>
    </source>
</evidence>
<evidence type="ECO:0000313" key="8">
    <source>
        <dbReference type="EMBL" id="AKF25908.1"/>
    </source>
</evidence>
<evidence type="ECO:0000256" key="5">
    <source>
        <dbReference type="PROSITE-ProRule" id="PRU00169"/>
    </source>
</evidence>
<dbReference type="PROSITE" id="PS50043">
    <property type="entry name" value="HTH_LUXR_2"/>
    <property type="match status" value="1"/>
</dbReference>
<keyword evidence="3" id="KW-0238">DNA-binding</keyword>
<dbReference type="CDD" id="cd17535">
    <property type="entry name" value="REC_NarL-like"/>
    <property type="match status" value="1"/>
</dbReference>
<keyword evidence="1 5" id="KW-0597">Phosphoprotein</keyword>
<keyword evidence="9" id="KW-1185">Reference proteome</keyword>
<reference evidence="9" key="2">
    <citation type="journal article" date="2017" name="Stand. Genomic Sci.">
        <title>Complete genome sequence of the sulfur-oxidizing chemolithoautotrophic Sulfurovum lithotrophicum 42BKTT.</title>
        <authorList>
            <person name="Jeon W."/>
            <person name="Priscilla L."/>
            <person name="Park G."/>
            <person name="Lee H."/>
            <person name="Lee N."/>
            <person name="Lee D."/>
            <person name="Kwon H."/>
            <person name="Ahn I."/>
            <person name="Lee C."/>
            <person name="Lee H."/>
            <person name="Ahn J."/>
        </authorList>
    </citation>
    <scope>NUCLEOTIDE SEQUENCE [LARGE SCALE GENOMIC DNA]</scope>
    <source>
        <strain evidence="9">ATCC BAA-797 / 42BKT</strain>
    </source>
</reference>
<dbReference type="PRINTS" id="PR00038">
    <property type="entry name" value="HTHLUXR"/>
</dbReference>
<proteinExistence type="predicted"/>
<dbReference type="GO" id="GO:0006355">
    <property type="term" value="P:regulation of DNA-templated transcription"/>
    <property type="evidence" value="ECO:0007669"/>
    <property type="project" value="InterPro"/>
</dbReference>
<reference evidence="8 9" key="1">
    <citation type="submission" date="2015-04" db="EMBL/GenBank/DDBJ databases">
        <title>Complete genome sequence of Sulfurovum lithotrophicum ATCC BAA-797T.</title>
        <authorList>
            <person name="Ahn J."/>
            <person name="Park G."/>
            <person name="Jeon W."/>
            <person name="Jang Y."/>
            <person name="Jang M."/>
            <person name="Lee H."/>
            <person name="Lee H."/>
        </authorList>
    </citation>
    <scope>NUCLEOTIDE SEQUENCE [LARGE SCALE GENOMIC DNA]</scope>
    <source>
        <strain evidence="9">ATCC BAA-797 / 42BKT</strain>
    </source>
</reference>
<dbReference type="KEGG" id="slh:YH65_01790"/>
<gene>
    <name evidence="8" type="ORF">YH65_01790</name>
</gene>
<dbReference type="SMART" id="SM00421">
    <property type="entry name" value="HTH_LUXR"/>
    <property type="match status" value="1"/>
</dbReference>
<dbReference type="CDD" id="cd06170">
    <property type="entry name" value="LuxR_C_like"/>
    <property type="match status" value="1"/>
</dbReference>
<keyword evidence="2" id="KW-0805">Transcription regulation</keyword>
<name>A0A7U4M2Z0_9BACT</name>
<evidence type="ECO:0000256" key="1">
    <source>
        <dbReference type="ARBA" id="ARBA00022553"/>
    </source>
</evidence>
<dbReference type="Proteomes" id="UP000034444">
    <property type="component" value="Chromosome"/>
</dbReference>
<evidence type="ECO:0000256" key="3">
    <source>
        <dbReference type="ARBA" id="ARBA00023125"/>
    </source>
</evidence>
<dbReference type="InterPro" id="IPR000792">
    <property type="entry name" value="Tscrpt_reg_LuxR_C"/>
</dbReference>
<feature type="domain" description="HTH luxR-type" evidence="6">
    <location>
        <begin position="148"/>
        <end position="213"/>
    </location>
</feature>
<feature type="modified residue" description="4-aspartylphosphate" evidence="5">
    <location>
        <position position="59"/>
    </location>
</feature>
<keyword evidence="4" id="KW-0804">Transcription</keyword>
<dbReference type="PROSITE" id="PS50110">
    <property type="entry name" value="RESPONSE_REGULATORY"/>
    <property type="match status" value="1"/>
</dbReference>
<evidence type="ECO:0000256" key="2">
    <source>
        <dbReference type="ARBA" id="ARBA00023015"/>
    </source>
</evidence>
<dbReference type="InterPro" id="IPR039420">
    <property type="entry name" value="WalR-like"/>
</dbReference>
<dbReference type="InterPro" id="IPR058245">
    <property type="entry name" value="NreC/VraR/RcsB-like_REC"/>
</dbReference>
<sequence>MHHNHTYKIIVADDHEIVRSGIRFILESQKDFYIEDEASSFNELMGLLSKKSYDFLILDLNLGDKNGIHTVREISDKFSELPILILSMFPEDPYALQSLQAGASGYLNKKMVSTDLILAINSIIEGEKYLDSAYRETLPYGTILNKTPKISIASLSKRELEVYNLLSSGYSGKMIAEKLDLSPKTISTYRKRILEKLSLSNINQLIHFALHEFE</sequence>
<dbReference type="InterPro" id="IPR001789">
    <property type="entry name" value="Sig_transdc_resp-reg_receiver"/>
</dbReference>
<dbReference type="GO" id="GO:0000160">
    <property type="term" value="P:phosphorelay signal transduction system"/>
    <property type="evidence" value="ECO:0007669"/>
    <property type="project" value="InterPro"/>
</dbReference>
<evidence type="ECO:0008006" key="10">
    <source>
        <dbReference type="Google" id="ProtNLM"/>
    </source>
</evidence>
<protein>
    <recommendedName>
        <fullName evidence="10">DNA-binding response regulator</fullName>
    </recommendedName>
</protein>